<feature type="domain" description="Reverse transcriptase" evidence="8">
    <location>
        <begin position="1"/>
        <end position="110"/>
    </location>
</feature>
<dbReference type="InterPro" id="IPR043502">
    <property type="entry name" value="DNA/RNA_pol_sf"/>
</dbReference>
<dbReference type="PANTHER" id="PTHR37984">
    <property type="entry name" value="PROTEIN CBG26694"/>
    <property type="match status" value="1"/>
</dbReference>
<dbReference type="Pfam" id="PF00665">
    <property type="entry name" value="rve"/>
    <property type="match status" value="1"/>
</dbReference>
<evidence type="ECO:0000259" key="8">
    <source>
        <dbReference type="PROSITE" id="PS50878"/>
    </source>
</evidence>
<dbReference type="CDD" id="cd01647">
    <property type="entry name" value="RT_LTR"/>
    <property type="match status" value="1"/>
</dbReference>
<dbReference type="GO" id="GO:0015074">
    <property type="term" value="P:DNA integration"/>
    <property type="evidence" value="ECO:0007669"/>
    <property type="project" value="InterPro"/>
</dbReference>
<dbReference type="Gene3D" id="3.30.70.270">
    <property type="match status" value="1"/>
</dbReference>
<keyword evidence="6" id="KW-0378">Hydrolase</keyword>
<dbReference type="OrthoDB" id="1888931at2759"/>
<dbReference type="PROSITE" id="PS50994">
    <property type="entry name" value="INTEGRASE"/>
    <property type="match status" value="1"/>
</dbReference>
<dbReference type="InterPro" id="IPR000477">
    <property type="entry name" value="RT_dom"/>
</dbReference>
<keyword evidence="7" id="KW-0695">RNA-directed DNA polymerase</keyword>
<feature type="non-terminal residue" evidence="10">
    <location>
        <position position="1"/>
    </location>
</feature>
<protein>
    <recommendedName>
        <fullName evidence="1">RNA-directed DNA polymerase</fullName>
        <ecNumber evidence="1">2.7.7.49</ecNumber>
    </recommendedName>
</protein>
<dbReference type="Pfam" id="PF17917">
    <property type="entry name" value="RT_RNaseH"/>
    <property type="match status" value="1"/>
</dbReference>
<dbReference type="CDD" id="cd09274">
    <property type="entry name" value="RNase_HI_RT_Ty3"/>
    <property type="match status" value="1"/>
</dbReference>
<gene>
    <name evidence="10" type="ORF">APLA_LOCUS16914</name>
</gene>
<proteinExistence type="predicted"/>
<evidence type="ECO:0000256" key="7">
    <source>
        <dbReference type="ARBA" id="ARBA00022918"/>
    </source>
</evidence>
<dbReference type="InterPro" id="IPR050951">
    <property type="entry name" value="Retrovirus_Pol_polyprotein"/>
</dbReference>
<comment type="caution">
    <text evidence="10">The sequence shown here is derived from an EMBL/GenBank/DDBJ whole genome shotgun (WGS) entry which is preliminary data.</text>
</comment>
<keyword evidence="5" id="KW-0255">Endonuclease</keyword>
<dbReference type="GO" id="GO:0042575">
    <property type="term" value="C:DNA polymerase complex"/>
    <property type="evidence" value="ECO:0007669"/>
    <property type="project" value="UniProtKB-ARBA"/>
</dbReference>
<keyword evidence="2" id="KW-0808">Transferase</keyword>
<dbReference type="Gene3D" id="3.10.10.10">
    <property type="entry name" value="HIV Type 1 Reverse Transcriptase, subunit A, domain 1"/>
    <property type="match status" value="1"/>
</dbReference>
<dbReference type="AlphaFoldDB" id="A0A8S1BJU3"/>
<feature type="domain" description="Integrase catalytic" evidence="9">
    <location>
        <begin position="373"/>
        <end position="530"/>
    </location>
</feature>
<dbReference type="Gene3D" id="1.10.340.70">
    <property type="match status" value="1"/>
</dbReference>
<evidence type="ECO:0000313" key="10">
    <source>
        <dbReference type="EMBL" id="CAB3260074.1"/>
    </source>
</evidence>
<dbReference type="InterPro" id="IPR043128">
    <property type="entry name" value="Rev_trsase/Diguanyl_cyclase"/>
</dbReference>
<dbReference type="InterPro" id="IPR041373">
    <property type="entry name" value="RT_RNaseH"/>
</dbReference>
<dbReference type="FunFam" id="3.10.20.370:FF:000001">
    <property type="entry name" value="Retrovirus-related Pol polyprotein from transposon 17.6-like protein"/>
    <property type="match status" value="1"/>
</dbReference>
<dbReference type="GO" id="GO:0016787">
    <property type="term" value="F:hydrolase activity"/>
    <property type="evidence" value="ECO:0007669"/>
    <property type="project" value="UniProtKB-KW"/>
</dbReference>
<evidence type="ECO:0000256" key="1">
    <source>
        <dbReference type="ARBA" id="ARBA00012493"/>
    </source>
</evidence>
<dbReference type="Pfam" id="PF17921">
    <property type="entry name" value="Integrase_H2C2"/>
    <property type="match status" value="1"/>
</dbReference>
<reference evidence="10 11" key="1">
    <citation type="submission" date="2020-04" db="EMBL/GenBank/DDBJ databases">
        <authorList>
            <person name="Wallbank WR R."/>
            <person name="Pardo Diaz C."/>
            <person name="Kozak K."/>
            <person name="Martin S."/>
            <person name="Jiggins C."/>
            <person name="Moest M."/>
            <person name="Warren A I."/>
            <person name="Byers J.R.P. K."/>
            <person name="Montejo-Kovacevich G."/>
            <person name="Yen C E."/>
        </authorList>
    </citation>
    <scope>NUCLEOTIDE SEQUENCE [LARGE SCALE GENOMIC DNA]</scope>
</reference>
<evidence type="ECO:0000256" key="2">
    <source>
        <dbReference type="ARBA" id="ARBA00022679"/>
    </source>
</evidence>
<dbReference type="SUPFAM" id="SSF56672">
    <property type="entry name" value="DNA/RNA polymerases"/>
    <property type="match status" value="1"/>
</dbReference>
<dbReference type="PANTHER" id="PTHR37984:SF5">
    <property type="entry name" value="PROTEIN NYNRIN-LIKE"/>
    <property type="match status" value="1"/>
</dbReference>
<accession>A0A8S1BJU3</accession>
<dbReference type="InterPro" id="IPR041588">
    <property type="entry name" value="Integrase_H2C2"/>
</dbReference>
<evidence type="ECO:0000256" key="6">
    <source>
        <dbReference type="ARBA" id="ARBA00022801"/>
    </source>
</evidence>
<evidence type="ECO:0000313" key="11">
    <source>
        <dbReference type="Proteomes" id="UP000494256"/>
    </source>
</evidence>
<keyword evidence="3" id="KW-0548">Nucleotidyltransferase</keyword>
<dbReference type="EC" id="2.7.7.49" evidence="1"/>
<dbReference type="PROSITE" id="PS50878">
    <property type="entry name" value="RT_POL"/>
    <property type="match status" value="1"/>
</dbReference>
<evidence type="ECO:0000256" key="3">
    <source>
        <dbReference type="ARBA" id="ARBA00022695"/>
    </source>
</evidence>
<name>A0A8S1BJU3_ARCPL</name>
<evidence type="ECO:0000259" key="9">
    <source>
        <dbReference type="PROSITE" id="PS50994"/>
    </source>
</evidence>
<organism evidence="10 11">
    <name type="scientific">Arctia plantaginis</name>
    <name type="common">Wood tiger moth</name>
    <name type="synonym">Phalaena plantaginis</name>
    <dbReference type="NCBI Taxonomy" id="874455"/>
    <lineage>
        <taxon>Eukaryota</taxon>
        <taxon>Metazoa</taxon>
        <taxon>Ecdysozoa</taxon>
        <taxon>Arthropoda</taxon>
        <taxon>Hexapoda</taxon>
        <taxon>Insecta</taxon>
        <taxon>Pterygota</taxon>
        <taxon>Neoptera</taxon>
        <taxon>Endopterygota</taxon>
        <taxon>Lepidoptera</taxon>
        <taxon>Glossata</taxon>
        <taxon>Ditrysia</taxon>
        <taxon>Noctuoidea</taxon>
        <taxon>Erebidae</taxon>
        <taxon>Arctiinae</taxon>
        <taxon>Arctia</taxon>
    </lineage>
</organism>
<dbReference type="SUPFAM" id="SSF53098">
    <property type="entry name" value="Ribonuclease H-like"/>
    <property type="match status" value="1"/>
</dbReference>
<keyword evidence="4" id="KW-0540">Nuclease</keyword>
<dbReference type="InterPro" id="IPR036397">
    <property type="entry name" value="RNaseH_sf"/>
</dbReference>
<dbReference type="InterPro" id="IPR001584">
    <property type="entry name" value="Integrase_cat-core"/>
</dbReference>
<dbReference type="Proteomes" id="UP000494256">
    <property type="component" value="Unassembled WGS sequence"/>
</dbReference>
<dbReference type="EMBL" id="CADEBD010000765">
    <property type="protein sequence ID" value="CAB3260074.1"/>
    <property type="molecule type" value="Genomic_DNA"/>
</dbReference>
<dbReference type="InterPro" id="IPR012337">
    <property type="entry name" value="RNaseH-like_sf"/>
</dbReference>
<dbReference type="GO" id="GO:0003676">
    <property type="term" value="F:nucleic acid binding"/>
    <property type="evidence" value="ECO:0007669"/>
    <property type="project" value="InterPro"/>
</dbReference>
<dbReference type="FunFam" id="1.10.340.70:FF:000001">
    <property type="entry name" value="Retrovirus-related Pol polyprotein from transposon gypsy-like Protein"/>
    <property type="match status" value="1"/>
</dbReference>
<dbReference type="GO" id="GO:0003964">
    <property type="term" value="F:RNA-directed DNA polymerase activity"/>
    <property type="evidence" value="ECO:0007669"/>
    <property type="project" value="UniProtKB-KW"/>
</dbReference>
<dbReference type="Gene3D" id="3.30.420.10">
    <property type="entry name" value="Ribonuclease H-like superfamily/Ribonuclease H"/>
    <property type="match status" value="1"/>
</dbReference>
<evidence type="ECO:0000256" key="4">
    <source>
        <dbReference type="ARBA" id="ARBA00022722"/>
    </source>
</evidence>
<evidence type="ECO:0000256" key="5">
    <source>
        <dbReference type="ARBA" id="ARBA00022759"/>
    </source>
</evidence>
<sequence length="624" mass="71626">IPLHPESTKYTGFTFMGKSYTYLVLPQGLKTSVGSFSRAMDVILGVEVRSFCVNYLDDLVVFSRDDDIDVHFKHLDTVLALLKDAGMTCRLSKCQFIQTQTDSSKVGIAGCLYQLDKENQESVVGFCSKGLTPSEQRWTVSEQELWAIVYSLKKFETYLRGARTVIRTDHKSLSFINNWSLYSARVTRWIMYLQRFDYIVEYVKGKDNIVPDVLSRYARGAEDILEFRKLCPQIAMFTVPKAKKIITKLKDIVLLQRDDIELRKLLDHLRENPGSTIRGPKGQFVIENNKLMHRSFKSGQDKLVVPKAIHKSVVQAIHEEAGHFGEARIKRLISDRFYIPNLTKTLKQILRSCDLCQKAKHTNKSTVGECKAVLTNDVGEIVMVDWYGPLPVSRFGMQYILVVQDSFSKYVQLYPARRATTQAAIKSVVKYYGLIQIKTIVSDNGRQFTSKAWYETLQGMGIRVSHTTVRNPRPNSTERVNKELGRLMRSYCHGSHSSWALIITNIERCYNNTIHASTGYTPLEILTGERPELTVDSCEAIRVYNKELLDVEMVRENVRKNLRQMAQCRISQYNKRHNIENYQIGDLVKIRRDNYSKKSDKVCKKFSLLYEGPYKVGGIPYTNA</sequence>
<dbReference type="GO" id="GO:0004519">
    <property type="term" value="F:endonuclease activity"/>
    <property type="evidence" value="ECO:0007669"/>
    <property type="project" value="UniProtKB-KW"/>
</dbReference>